<dbReference type="AlphaFoldDB" id="A0A8A1M3K1"/>
<organism evidence="1 2">
    <name type="scientific">Ajellomyces capsulatus</name>
    <name type="common">Darling's disease fungus</name>
    <name type="synonym">Histoplasma capsulatum</name>
    <dbReference type="NCBI Taxonomy" id="5037"/>
    <lineage>
        <taxon>Eukaryota</taxon>
        <taxon>Fungi</taxon>
        <taxon>Dikarya</taxon>
        <taxon>Ascomycota</taxon>
        <taxon>Pezizomycotina</taxon>
        <taxon>Eurotiomycetes</taxon>
        <taxon>Eurotiomycetidae</taxon>
        <taxon>Onygenales</taxon>
        <taxon>Ajellomycetaceae</taxon>
        <taxon>Histoplasma</taxon>
    </lineage>
</organism>
<feature type="non-terminal residue" evidence="1">
    <location>
        <position position="146"/>
    </location>
</feature>
<accession>A0A8A1M3K1</accession>
<evidence type="ECO:0000313" key="2">
    <source>
        <dbReference type="Proteomes" id="UP000663671"/>
    </source>
</evidence>
<proteinExistence type="predicted"/>
<protein>
    <submittedName>
        <fullName evidence="1">Uncharacterized protein</fullName>
    </submittedName>
</protein>
<dbReference type="EMBL" id="CP069110">
    <property type="protein sequence ID" value="QSS61028.1"/>
    <property type="molecule type" value="Genomic_DNA"/>
</dbReference>
<dbReference type="Proteomes" id="UP000663671">
    <property type="component" value="Chromosome 4"/>
</dbReference>
<sequence>MGACMDYRMDQGRLGLGRPDSEVSAPPPIGCCPTMLALAEDCAKPVAVPAVYISSQVTVQVDFPANPGQSEPVAFGDDSGLTIPCTGMGRSRSPLEIYGVVNMPRHGFAAGVSRNSRGFSVTNGQSLFHLGKGEGDAQEEMLRRVR</sequence>
<dbReference type="VEuPathDB" id="FungiDB:I7I51_05836"/>
<gene>
    <name evidence="1" type="ORF">I7I51_05836</name>
</gene>
<evidence type="ECO:0000313" key="1">
    <source>
        <dbReference type="EMBL" id="QSS61028.1"/>
    </source>
</evidence>
<name>A0A8A1M3K1_AJECA</name>
<reference evidence="1" key="1">
    <citation type="submission" date="2021-01" db="EMBL/GenBank/DDBJ databases">
        <title>Chromosome-level genome assembly of a human fungal pathogen reveals clustering of transcriptionally co-regulated genes.</title>
        <authorList>
            <person name="Voorhies M."/>
            <person name="Cohen S."/>
            <person name="Shea T.P."/>
            <person name="Petrus S."/>
            <person name="Munoz J.F."/>
            <person name="Poplawski S."/>
            <person name="Goldman W.E."/>
            <person name="Michael T."/>
            <person name="Cuomo C.A."/>
            <person name="Sil A."/>
            <person name="Beyhan S."/>
        </authorList>
    </citation>
    <scope>NUCLEOTIDE SEQUENCE</scope>
    <source>
        <strain evidence="1">WU24</strain>
    </source>
</reference>